<keyword evidence="9" id="KW-1015">Disulfide bond</keyword>
<feature type="transmembrane region" description="Helical" evidence="14">
    <location>
        <begin position="1433"/>
        <end position="1454"/>
    </location>
</feature>
<keyword evidence="6 14" id="KW-1133">Transmembrane helix</keyword>
<feature type="transmembrane region" description="Helical" evidence="14">
    <location>
        <begin position="1500"/>
        <end position="1526"/>
    </location>
</feature>
<keyword evidence="3" id="KW-0813">Transport</keyword>
<reference evidence="16" key="1">
    <citation type="submission" date="2023-10" db="EMBL/GenBank/DDBJ databases">
        <title>Genome assembly of Pristionchus species.</title>
        <authorList>
            <person name="Yoshida K."/>
            <person name="Sommer R.J."/>
        </authorList>
    </citation>
    <scope>NUCLEOTIDE SEQUENCE</scope>
    <source>
        <strain evidence="16">RS0144</strain>
    </source>
</reference>
<keyword evidence="4 14" id="KW-0812">Transmembrane</keyword>
<evidence type="ECO:0000256" key="5">
    <source>
        <dbReference type="ARBA" id="ARBA00022729"/>
    </source>
</evidence>
<evidence type="ECO:0000313" key="17">
    <source>
        <dbReference type="Proteomes" id="UP001432027"/>
    </source>
</evidence>
<evidence type="ECO:0000259" key="15">
    <source>
        <dbReference type="PROSITE" id="PS50156"/>
    </source>
</evidence>
<feature type="region of interest" description="Disordered" evidence="13">
    <location>
        <begin position="18"/>
        <end position="37"/>
    </location>
</feature>
<feature type="transmembrane region" description="Helical" evidence="14">
    <location>
        <begin position="1538"/>
        <end position="1561"/>
    </location>
</feature>
<dbReference type="EMBL" id="BTSX01000006">
    <property type="protein sequence ID" value="GMT04634.1"/>
    <property type="molecule type" value="Genomic_DNA"/>
</dbReference>
<gene>
    <name evidence="16" type="ORF">PENTCL1PPCAC_26808</name>
</gene>
<keyword evidence="17" id="KW-1185">Reference proteome</keyword>
<dbReference type="Pfam" id="PF22314">
    <property type="entry name" value="NPC1_MLD"/>
    <property type="match status" value="2"/>
</dbReference>
<feature type="transmembrane region" description="Helical" evidence="14">
    <location>
        <begin position="925"/>
        <end position="942"/>
    </location>
</feature>
<feature type="transmembrane region" description="Helical" evidence="14">
    <location>
        <begin position="1466"/>
        <end position="1488"/>
    </location>
</feature>
<dbReference type="PANTHER" id="PTHR45727:SF2">
    <property type="entry name" value="NPC INTRACELLULAR CHOLESTEROL TRANSPORTER 1"/>
    <property type="match status" value="1"/>
</dbReference>
<evidence type="ECO:0000256" key="3">
    <source>
        <dbReference type="ARBA" id="ARBA00022448"/>
    </source>
</evidence>
<dbReference type="SUPFAM" id="SSF82866">
    <property type="entry name" value="Multidrug efflux transporter AcrB transmembrane domain"/>
    <property type="match status" value="2"/>
</dbReference>
<feature type="transmembrane region" description="Helical" evidence="14">
    <location>
        <begin position="1055"/>
        <end position="1078"/>
    </location>
</feature>
<evidence type="ECO:0000256" key="7">
    <source>
        <dbReference type="ARBA" id="ARBA00023055"/>
    </source>
</evidence>
<dbReference type="GO" id="GO:0030299">
    <property type="term" value="P:intestinal cholesterol absorption"/>
    <property type="evidence" value="ECO:0007669"/>
    <property type="project" value="TreeGrafter"/>
</dbReference>
<name>A0AAV5UE27_9BILA</name>
<dbReference type="InterPro" id="IPR000731">
    <property type="entry name" value="SSD"/>
</dbReference>
<evidence type="ECO:0000256" key="9">
    <source>
        <dbReference type="ARBA" id="ARBA00023157"/>
    </source>
</evidence>
<evidence type="ECO:0000256" key="2">
    <source>
        <dbReference type="ARBA" id="ARBA00005585"/>
    </source>
</evidence>
<evidence type="ECO:0000256" key="14">
    <source>
        <dbReference type="SAM" id="Phobius"/>
    </source>
</evidence>
<keyword evidence="10" id="KW-0325">Glycoprotein</keyword>
<dbReference type="InterPro" id="IPR053958">
    <property type="entry name" value="HMGCR/SNAP/NPC1-like_SSD"/>
</dbReference>
<comment type="similarity">
    <text evidence="2">Belongs to the patched family.</text>
</comment>
<dbReference type="GO" id="GO:0005886">
    <property type="term" value="C:plasma membrane"/>
    <property type="evidence" value="ECO:0007669"/>
    <property type="project" value="TreeGrafter"/>
</dbReference>
<evidence type="ECO:0000256" key="12">
    <source>
        <dbReference type="SAM" id="Coils"/>
    </source>
</evidence>
<dbReference type="GO" id="GO:0015918">
    <property type="term" value="P:sterol transport"/>
    <property type="evidence" value="ECO:0007669"/>
    <property type="project" value="TreeGrafter"/>
</dbReference>
<organism evidence="16 17">
    <name type="scientific">Pristionchus entomophagus</name>
    <dbReference type="NCBI Taxonomy" id="358040"/>
    <lineage>
        <taxon>Eukaryota</taxon>
        <taxon>Metazoa</taxon>
        <taxon>Ecdysozoa</taxon>
        <taxon>Nematoda</taxon>
        <taxon>Chromadorea</taxon>
        <taxon>Rhabditida</taxon>
        <taxon>Rhabditina</taxon>
        <taxon>Diplogasteromorpha</taxon>
        <taxon>Diplogasteroidea</taxon>
        <taxon>Neodiplogasteridae</taxon>
        <taxon>Pristionchus</taxon>
    </lineage>
</organism>
<feature type="transmembrane region" description="Helical" evidence="14">
    <location>
        <begin position="390"/>
        <end position="413"/>
    </location>
</feature>
<feature type="transmembrane region" description="Helical" evidence="14">
    <location>
        <begin position="1023"/>
        <end position="1043"/>
    </location>
</feature>
<evidence type="ECO:0000313" key="16">
    <source>
        <dbReference type="EMBL" id="GMT04634.1"/>
    </source>
</evidence>
<evidence type="ECO:0000256" key="8">
    <source>
        <dbReference type="ARBA" id="ARBA00023136"/>
    </source>
</evidence>
<proteinExistence type="inferred from homology"/>
<dbReference type="GO" id="GO:0015485">
    <property type="term" value="F:cholesterol binding"/>
    <property type="evidence" value="ECO:0007669"/>
    <property type="project" value="TreeGrafter"/>
</dbReference>
<evidence type="ECO:0000256" key="4">
    <source>
        <dbReference type="ARBA" id="ARBA00022692"/>
    </source>
</evidence>
<dbReference type="PROSITE" id="PS50156">
    <property type="entry name" value="SSD"/>
    <property type="match status" value="1"/>
</dbReference>
<dbReference type="Gene3D" id="1.20.1640.10">
    <property type="entry name" value="Multidrug efflux transporter AcrB transmembrane domain"/>
    <property type="match status" value="2"/>
</dbReference>
<feature type="transmembrane region" description="Helical" evidence="14">
    <location>
        <begin position="1402"/>
        <end position="1426"/>
    </location>
</feature>
<comment type="catalytic activity">
    <reaction evidence="11">
        <text>cholesterol(in) = cholesterol(out)</text>
        <dbReference type="Rhea" id="RHEA:39747"/>
        <dbReference type="ChEBI" id="CHEBI:16113"/>
    </reaction>
</comment>
<feature type="transmembrane region" description="Helical" evidence="14">
    <location>
        <begin position="462"/>
        <end position="482"/>
    </location>
</feature>
<evidence type="ECO:0000256" key="6">
    <source>
        <dbReference type="ARBA" id="ARBA00022989"/>
    </source>
</evidence>
<comment type="subcellular location">
    <subcellularLocation>
        <location evidence="1">Membrane</location>
        <topology evidence="1">Multi-pass membrane protein</topology>
    </subcellularLocation>
</comment>
<keyword evidence="5" id="KW-0732">Signal</keyword>
<sequence>DNNRVDLISSREDQKEKIASSMQTCSGGTKKNNSLPSSHHTVIRSGWMIFLTFMMMGLVNGSGLSPSNGTCLLRGVCGEVRTGGGSRMVIPCVGRSSPQPLKNETMKQKLAYFCPMYNAEDALCCDDENAASLFDSLEKAIQVIGGCRVCFRNFVDLWCQYTCSPRQSQFLSYVKTLPAREMAIDGVSSSSIAVVNGGSDALLVGELDFQVDKNYIKSIFQSCIKVHMEATPAMKLMCGMPDECIHANLSDRCLMTCLTDLGTPRLRTFQPTRINFLTDENGRMEERHGDEVRVPATGDLQRCEEKTDHCEACACSDCFGACSATSPFLRDFELQWAERRGETGEKVAEKSDLGRENCTVDCEIEVTEGTSFMSVLHRELIVRKSPILGYPWVAVILFTFFFIIVFFIISACFTWDSRKRGEETVKEKVKFAGTYWGARDLLDNVQRGGAEWYAKVVAEHTFWIGAITVLIVAVVCVVGLPMQEFILDPMDVWTQPNSRSRIEKTTFEEYFNGTPRYTQVIVRPIQTYNKPFQNGNKNFGPIFHHFILQQAFELTKELIELRGKGWNPSTGKEVELGLSDVCYKMVDEHCFVISPMSYIQNNQSILECANRACIPHVDVMMKEMDNERRREEEMEKKNTTEEQRKTPFIKSSNKMHKLFHRVFPDGAIAVTPPDKSSDPFDDDDIFDDMKRKKRSVSLHSDHRTRSKRHEWSIEVESDEKNMDRANQGWEMEKGIGVLGHILKCIENPIATSAYLNLDCGSQMRGAPVPGNLIFGGWNSAASEISEAKKIIHYSDAYTITIGLDSMKKELAEIWEKAVIELLKKYSNEYVEVNFITHFSIQDEINAAARSDVRIVAIGYALMAIYIIFGLSQFSIDNRKGFLRHTLWYQVFPGVMVSVTISLSVAFVIAVYGIIGLHATLMCMEVQPFLLCAIGVNNIFYFVKTYQRKMHERKQIEAALLSPVSGLPSTDFPLPISKSGEMSDDESERGRGSLPSIEEMRGIETEKVEDLIRREVLTQTCQRVLPSMFCTAFTECVCFLSLGLSSAPVLKVFSFYASAGVFVNFFFTLTIFVPSFFIAMKLSAAPTGICSPVDCVPKAKREIRRRTRWKFDQIRSSRGWMPHLIEKYYAPIIFTKNGRYLSILVQFLLISGAIVFIPQLPIGLDEKMSVPMDSYVHKFMSTLPDTLASSMPVHFVVHSNSGRPLNVSDERFAKLFCTRADCAKNSLGNLIDEAVKVTKTDLISQPAMNWIDDYRKFRYIFPNGKSCCRVDREKGEYASVEKLNLMESSEKARFTTCVKPGEDPYRSMTVDLRYFTHLLPTMECGMSGGMAHREALSFTPKGEVNAFYLRSFHRTFRNSSDFIDGLRLSRLVSDEFKKILDHNGFTDVQVFPYSFYYLYYDQYLVIAASTSSQLALSAGIAFIGLTLTTVSPTTALIVALNTLSSTLLLIGYMVWRNIELNALTIVNLAMSLGIDLEFFAHLCFAYANSGRVNRIGRATDALVNVGSTVFSGIIFTKFLGLIVLYNAQSQIFKTYYFDFYLGLLPIGTLHGLVFLPVMLTFWGPDTYLRRYMEQNDKASLTNGDGHGSEEGRADSIASPRSLILVASGVSSKGDHLVFLPLTGESPPPSHLPILNTQLIPSIAIAAQIVDRLSVSRVNLLHLW</sequence>
<dbReference type="Proteomes" id="UP001432027">
    <property type="component" value="Unassembled WGS sequence"/>
</dbReference>
<comment type="caution">
    <text evidence="16">The sequence shown here is derived from an EMBL/GenBank/DDBJ whole genome shotgun (WGS) entry which is preliminary data.</text>
</comment>
<accession>A0AAV5UE27</accession>
<evidence type="ECO:0000256" key="13">
    <source>
        <dbReference type="SAM" id="MobiDB-lite"/>
    </source>
</evidence>
<dbReference type="Pfam" id="PF16414">
    <property type="entry name" value="NPC1_N"/>
    <property type="match status" value="1"/>
</dbReference>
<evidence type="ECO:0000256" key="10">
    <source>
        <dbReference type="ARBA" id="ARBA00023180"/>
    </source>
</evidence>
<dbReference type="GO" id="GO:0042632">
    <property type="term" value="P:cholesterol homeostasis"/>
    <property type="evidence" value="ECO:0007669"/>
    <property type="project" value="TreeGrafter"/>
</dbReference>
<dbReference type="InterPro" id="IPR032190">
    <property type="entry name" value="NPC1_N"/>
</dbReference>
<feature type="non-terminal residue" evidence="16">
    <location>
        <position position="1"/>
    </location>
</feature>
<feature type="coiled-coil region" evidence="12">
    <location>
        <begin position="617"/>
        <end position="644"/>
    </location>
</feature>
<dbReference type="InterPro" id="IPR053956">
    <property type="entry name" value="NPC1_MLD"/>
</dbReference>
<dbReference type="Pfam" id="PF12349">
    <property type="entry name" value="Sterol-sensing"/>
    <property type="match status" value="2"/>
</dbReference>
<feature type="domain" description="SSD" evidence="15">
    <location>
        <begin position="851"/>
        <end position="1077"/>
    </location>
</feature>
<evidence type="ECO:0000256" key="11">
    <source>
        <dbReference type="ARBA" id="ARBA00034049"/>
    </source>
</evidence>
<feature type="compositionally biased region" description="Polar residues" evidence="13">
    <location>
        <begin position="20"/>
        <end position="37"/>
    </location>
</feature>
<keyword evidence="8 14" id="KW-0472">Membrane</keyword>
<keyword evidence="7" id="KW-0445">Lipid transport</keyword>
<protein>
    <recommendedName>
        <fullName evidence="15">SSD domain-containing protein</fullName>
    </recommendedName>
</protein>
<evidence type="ECO:0000256" key="1">
    <source>
        <dbReference type="ARBA" id="ARBA00004141"/>
    </source>
</evidence>
<keyword evidence="12" id="KW-0175">Coiled coil</keyword>
<dbReference type="PANTHER" id="PTHR45727">
    <property type="entry name" value="NPC INTRACELLULAR CHOLESTEROL TRANSPORTER 1"/>
    <property type="match status" value="1"/>
</dbReference>
<feature type="transmembrane region" description="Helical" evidence="14">
    <location>
        <begin position="854"/>
        <end position="875"/>
    </location>
</feature>
<feature type="transmembrane region" description="Helical" evidence="14">
    <location>
        <begin position="887"/>
        <end position="913"/>
    </location>
</feature>
<feature type="transmembrane region" description="Helical" evidence="14">
    <location>
        <begin position="1139"/>
        <end position="1159"/>
    </location>
</feature>